<name>A0ABU6TKS1_9FABA</name>
<sequence>MARSCLETLKLASRPSGHDLEWCCLGQTRLAKEVEVTFDWSAKRNFTSLLCMVTFGPLSLLNVSLNLASENNPVYSSDFVFDLEFSTSSDLGTSIMGNVPRLTLKHLAGFPEEDPIKNLKDFEVICATTRRIGGNEDAVKAFALPFFLEGKAKDCEGLTPTDKGMIDASSGGAFMNKMLEEVWELIETVADSNQHFKTRATNKGVYEVAPSESTILAKSLVNIASMLKEIKEGQ</sequence>
<accession>A0ABU6TKS1</accession>
<organism evidence="1 2">
    <name type="scientific">Stylosanthes scabra</name>
    <dbReference type="NCBI Taxonomy" id="79078"/>
    <lineage>
        <taxon>Eukaryota</taxon>
        <taxon>Viridiplantae</taxon>
        <taxon>Streptophyta</taxon>
        <taxon>Embryophyta</taxon>
        <taxon>Tracheophyta</taxon>
        <taxon>Spermatophyta</taxon>
        <taxon>Magnoliopsida</taxon>
        <taxon>eudicotyledons</taxon>
        <taxon>Gunneridae</taxon>
        <taxon>Pentapetalae</taxon>
        <taxon>rosids</taxon>
        <taxon>fabids</taxon>
        <taxon>Fabales</taxon>
        <taxon>Fabaceae</taxon>
        <taxon>Papilionoideae</taxon>
        <taxon>50 kb inversion clade</taxon>
        <taxon>dalbergioids sensu lato</taxon>
        <taxon>Dalbergieae</taxon>
        <taxon>Pterocarpus clade</taxon>
        <taxon>Stylosanthes</taxon>
    </lineage>
</organism>
<evidence type="ECO:0000313" key="1">
    <source>
        <dbReference type="EMBL" id="MED6149099.1"/>
    </source>
</evidence>
<gene>
    <name evidence="1" type="ORF">PIB30_059238</name>
</gene>
<proteinExistence type="predicted"/>
<evidence type="ECO:0000313" key="2">
    <source>
        <dbReference type="Proteomes" id="UP001341840"/>
    </source>
</evidence>
<dbReference type="EMBL" id="JASCZI010091128">
    <property type="protein sequence ID" value="MED6149099.1"/>
    <property type="molecule type" value="Genomic_DNA"/>
</dbReference>
<protein>
    <submittedName>
        <fullName evidence="1">Uncharacterized protein</fullName>
    </submittedName>
</protein>
<reference evidence="1 2" key="1">
    <citation type="journal article" date="2023" name="Plants (Basel)">
        <title>Bridging the Gap: Combining Genomics and Transcriptomics Approaches to Understand Stylosanthes scabra, an Orphan Legume from the Brazilian Caatinga.</title>
        <authorList>
            <person name="Ferreira-Neto J.R.C."/>
            <person name="da Silva M.D."/>
            <person name="Binneck E."/>
            <person name="de Melo N.F."/>
            <person name="da Silva R.H."/>
            <person name="de Melo A.L.T.M."/>
            <person name="Pandolfi V."/>
            <person name="Bustamante F.O."/>
            <person name="Brasileiro-Vidal A.C."/>
            <person name="Benko-Iseppon A.M."/>
        </authorList>
    </citation>
    <scope>NUCLEOTIDE SEQUENCE [LARGE SCALE GENOMIC DNA]</scope>
    <source>
        <tissue evidence="1">Leaves</tissue>
    </source>
</reference>
<keyword evidence="2" id="KW-1185">Reference proteome</keyword>
<comment type="caution">
    <text evidence="1">The sequence shown here is derived from an EMBL/GenBank/DDBJ whole genome shotgun (WGS) entry which is preliminary data.</text>
</comment>
<dbReference type="Proteomes" id="UP001341840">
    <property type="component" value="Unassembled WGS sequence"/>
</dbReference>